<dbReference type="InterPro" id="IPR050953">
    <property type="entry name" value="N4_N6_ade-DNA_methylase"/>
</dbReference>
<evidence type="ECO:0000256" key="2">
    <source>
        <dbReference type="ARBA" id="ARBA00022603"/>
    </source>
</evidence>
<keyword evidence="2" id="KW-0489">Methyltransferase</keyword>
<evidence type="ECO:0000313" key="10">
    <source>
        <dbReference type="EMBL" id="TCL35062.1"/>
    </source>
</evidence>
<proteinExistence type="predicted"/>
<keyword evidence="6" id="KW-0238">DNA-binding</keyword>
<gene>
    <name evidence="10" type="ORF">EV210_11479</name>
</gene>
<dbReference type="GO" id="GO:0003677">
    <property type="term" value="F:DNA binding"/>
    <property type="evidence" value="ECO:0007669"/>
    <property type="project" value="UniProtKB-KW"/>
</dbReference>
<dbReference type="SUPFAM" id="SSF53335">
    <property type="entry name" value="S-adenosyl-L-methionine-dependent methyltransferases"/>
    <property type="match status" value="1"/>
</dbReference>
<evidence type="ECO:0000256" key="3">
    <source>
        <dbReference type="ARBA" id="ARBA00022679"/>
    </source>
</evidence>
<dbReference type="GO" id="GO:0032259">
    <property type="term" value="P:methylation"/>
    <property type="evidence" value="ECO:0007669"/>
    <property type="project" value="UniProtKB-KW"/>
</dbReference>
<evidence type="ECO:0000256" key="6">
    <source>
        <dbReference type="ARBA" id="ARBA00023125"/>
    </source>
</evidence>
<dbReference type="PANTHER" id="PTHR33841">
    <property type="entry name" value="DNA METHYLTRANSFERASE YEEA-RELATED"/>
    <property type="match status" value="1"/>
</dbReference>
<dbReference type="GO" id="GO:0009007">
    <property type="term" value="F:site-specific DNA-methyltransferase (adenine-specific) activity"/>
    <property type="evidence" value="ECO:0007669"/>
    <property type="project" value="UniProtKB-EC"/>
</dbReference>
<dbReference type="PRINTS" id="PR00507">
    <property type="entry name" value="N12N6MTFRASE"/>
</dbReference>
<evidence type="ECO:0000313" key="11">
    <source>
        <dbReference type="Proteomes" id="UP000295063"/>
    </source>
</evidence>
<dbReference type="GO" id="GO:0004519">
    <property type="term" value="F:endonuclease activity"/>
    <property type="evidence" value="ECO:0007669"/>
    <property type="project" value="UniProtKB-KW"/>
</dbReference>
<evidence type="ECO:0000259" key="9">
    <source>
        <dbReference type="Pfam" id="PF12950"/>
    </source>
</evidence>
<keyword evidence="10" id="KW-0540">Nuclease</keyword>
<keyword evidence="11" id="KW-1185">Reference proteome</keyword>
<sequence length="657" mass="74472">MAKQNPLQSCCRFLRQLLIQADFTQADHVILKLTLLALRGETDAAKMMSLAAGSGSMTEAVQAHLPETGFPAAVSTELIDAVGQLLFELKRQPVVLGDIYEQLAFGRKAQGVYYTPLEVIDFILANTLQKTDILADPYVKVLDPACGCGNFLLRAYDMLLVKLRECREQLIERYPQHDWSDDGMHRHILLHNLWGADLDSLAVDITSAGLLLKRPACPVFHGPNIIVCDSLQYHGKNEAGKHRDFWRQRYQFVLGNPPYLSFGLRGNGNLAKEYRSYLKQAFPGSAEYKLSYYVLFMEQGITRLSDGGCLGFIVPDSFLLGRFYSKIRSTIMQHTAIEALVHIDGPVFKKVATGFTAICIFRKREQSLAKEQPIQVYRVKDKAELADAAPVNYMEQAYYATLPYQRFRLFFDATAEKLIDKIEQAGSPLKQYATGHTGIRALAKQGEIIQTASLGESWHRGLISGSQINRYELNYGGHWLNIDPTLLYKGGWRPEIVASRKMLVRQTGYNLIACIDAGGLYHLNNIHSFLTRQSDVSVDYLALLFNSELLSFYYHVVSMEYGRPMAQTDIESLEQLPICCQPEINRQAEQLYTAMQSCLEAGKKGNTQALNRFYALDDYVNQLVFRIYQLSDEEVAYVKRYEKALKARYRTRKIQSN</sequence>
<keyword evidence="3" id="KW-0808">Transferase</keyword>
<dbReference type="AlphaFoldDB" id="A0A4R1PTF4"/>
<keyword evidence="5" id="KW-0680">Restriction system</keyword>
<name>A0A4R1PTF4_9FIRM</name>
<accession>A0A4R1PTF4</accession>
<evidence type="ECO:0000256" key="5">
    <source>
        <dbReference type="ARBA" id="ARBA00022747"/>
    </source>
</evidence>
<dbReference type="RefSeq" id="WP_132082773.1">
    <property type="nucleotide sequence ID" value="NZ_SLUI01000014.1"/>
</dbReference>
<dbReference type="Gene3D" id="3.40.50.150">
    <property type="entry name" value="Vaccinia Virus protein VP39"/>
    <property type="match status" value="1"/>
</dbReference>
<dbReference type="OrthoDB" id="9814572at2"/>
<evidence type="ECO:0000256" key="4">
    <source>
        <dbReference type="ARBA" id="ARBA00022691"/>
    </source>
</evidence>
<dbReference type="Pfam" id="PF07669">
    <property type="entry name" value="Eco57I"/>
    <property type="match status" value="1"/>
</dbReference>
<dbReference type="Pfam" id="PF12950">
    <property type="entry name" value="TaqI_C"/>
    <property type="match status" value="1"/>
</dbReference>
<feature type="domain" description="Type II methyltransferase M.TaqI-like" evidence="8">
    <location>
        <begin position="191"/>
        <end position="348"/>
    </location>
</feature>
<dbReference type="PANTHER" id="PTHR33841:SF1">
    <property type="entry name" value="DNA METHYLTRANSFERASE A"/>
    <property type="match status" value="1"/>
</dbReference>
<reference evidence="10 11" key="1">
    <citation type="submission" date="2019-03" db="EMBL/GenBank/DDBJ databases">
        <title>Genomic Encyclopedia of Type Strains, Phase IV (KMG-IV): sequencing the most valuable type-strain genomes for metagenomic binning, comparative biology and taxonomic classification.</title>
        <authorList>
            <person name="Goeker M."/>
        </authorList>
    </citation>
    <scope>NUCLEOTIDE SEQUENCE [LARGE SCALE GENOMIC DNA]</scope>
    <source>
        <strain evidence="10 11">DSM 15969</strain>
    </source>
</reference>
<dbReference type="InterPro" id="IPR029063">
    <property type="entry name" value="SAM-dependent_MTases_sf"/>
</dbReference>
<dbReference type="GO" id="GO:0009307">
    <property type="term" value="P:DNA restriction-modification system"/>
    <property type="evidence" value="ECO:0007669"/>
    <property type="project" value="UniProtKB-KW"/>
</dbReference>
<dbReference type="InterPro" id="IPR011639">
    <property type="entry name" value="MethylTrfase_TaqI-like_dom"/>
</dbReference>
<keyword evidence="4" id="KW-0949">S-adenosyl-L-methionine</keyword>
<dbReference type="EC" id="2.1.1.72" evidence="1"/>
<dbReference type="EMBL" id="SLUI01000014">
    <property type="protein sequence ID" value="TCL35062.1"/>
    <property type="molecule type" value="Genomic_DNA"/>
</dbReference>
<protein>
    <recommendedName>
        <fullName evidence="1">site-specific DNA-methyltransferase (adenine-specific)</fullName>
        <ecNumber evidence="1">2.1.1.72</ecNumber>
    </recommendedName>
</protein>
<evidence type="ECO:0000256" key="7">
    <source>
        <dbReference type="ARBA" id="ARBA00047942"/>
    </source>
</evidence>
<comment type="catalytic activity">
    <reaction evidence="7">
        <text>a 2'-deoxyadenosine in DNA + S-adenosyl-L-methionine = an N(6)-methyl-2'-deoxyadenosine in DNA + S-adenosyl-L-homocysteine + H(+)</text>
        <dbReference type="Rhea" id="RHEA:15197"/>
        <dbReference type="Rhea" id="RHEA-COMP:12418"/>
        <dbReference type="Rhea" id="RHEA-COMP:12419"/>
        <dbReference type="ChEBI" id="CHEBI:15378"/>
        <dbReference type="ChEBI" id="CHEBI:57856"/>
        <dbReference type="ChEBI" id="CHEBI:59789"/>
        <dbReference type="ChEBI" id="CHEBI:90615"/>
        <dbReference type="ChEBI" id="CHEBI:90616"/>
        <dbReference type="EC" id="2.1.1.72"/>
    </reaction>
</comment>
<dbReference type="InterPro" id="IPR025931">
    <property type="entry name" value="TaqI_C"/>
</dbReference>
<feature type="domain" description="TaqI-like C-terminal specificity" evidence="9">
    <location>
        <begin position="462"/>
        <end position="578"/>
    </location>
</feature>
<keyword evidence="10" id="KW-0378">Hydrolase</keyword>
<comment type="caution">
    <text evidence="10">The sequence shown here is derived from an EMBL/GenBank/DDBJ whole genome shotgun (WGS) entry which is preliminary data.</text>
</comment>
<organism evidence="10 11">
    <name type="scientific">Anaerospora hongkongensis</name>
    <dbReference type="NCBI Taxonomy" id="244830"/>
    <lineage>
        <taxon>Bacteria</taxon>
        <taxon>Bacillati</taxon>
        <taxon>Bacillota</taxon>
        <taxon>Negativicutes</taxon>
        <taxon>Selenomonadales</taxon>
        <taxon>Sporomusaceae</taxon>
        <taxon>Anaerospora</taxon>
    </lineage>
</organism>
<keyword evidence="10" id="KW-0255">Endonuclease</keyword>
<evidence type="ECO:0000259" key="8">
    <source>
        <dbReference type="Pfam" id="PF07669"/>
    </source>
</evidence>
<evidence type="ECO:0000256" key="1">
    <source>
        <dbReference type="ARBA" id="ARBA00011900"/>
    </source>
</evidence>
<dbReference type="Proteomes" id="UP000295063">
    <property type="component" value="Unassembled WGS sequence"/>
</dbReference>